<dbReference type="Gene3D" id="3.40.50.1820">
    <property type="entry name" value="alpha/beta hydrolase"/>
    <property type="match status" value="3"/>
</dbReference>
<evidence type="ECO:0000313" key="9">
    <source>
        <dbReference type="Proteomes" id="UP000325577"/>
    </source>
</evidence>
<dbReference type="GO" id="GO:0006508">
    <property type="term" value="P:proteolysis"/>
    <property type="evidence" value="ECO:0007669"/>
    <property type="project" value="UniProtKB-KW"/>
</dbReference>
<dbReference type="FunFam" id="3.40.50.1820:FF:000148">
    <property type="entry name" value="Serine carboxypeptidase-like 11"/>
    <property type="match status" value="1"/>
</dbReference>
<dbReference type="GO" id="GO:0019748">
    <property type="term" value="P:secondary metabolic process"/>
    <property type="evidence" value="ECO:0007669"/>
    <property type="project" value="TreeGrafter"/>
</dbReference>
<proteinExistence type="inferred from homology"/>
<comment type="similarity">
    <text evidence="1">Belongs to the peptidase S10 family.</text>
</comment>
<dbReference type="Proteomes" id="UP000325577">
    <property type="component" value="Linkage Group LG10"/>
</dbReference>
<evidence type="ECO:0008006" key="10">
    <source>
        <dbReference type="Google" id="ProtNLM"/>
    </source>
</evidence>
<dbReference type="Pfam" id="PF00450">
    <property type="entry name" value="Peptidase_S10"/>
    <property type="match status" value="3"/>
</dbReference>
<evidence type="ECO:0000256" key="1">
    <source>
        <dbReference type="ARBA" id="ARBA00009431"/>
    </source>
</evidence>
<evidence type="ECO:0000256" key="3">
    <source>
        <dbReference type="ARBA" id="ARBA00022645"/>
    </source>
</evidence>
<dbReference type="FunFam" id="3.40.50.12670:FF:000001">
    <property type="entry name" value="Carboxypeptidase"/>
    <property type="match status" value="1"/>
</dbReference>
<gene>
    <name evidence="8" type="ORF">F0562_020796</name>
</gene>
<dbReference type="AlphaFoldDB" id="A0A5J5BRM0"/>
<reference evidence="8 9" key="1">
    <citation type="submission" date="2019-09" db="EMBL/GenBank/DDBJ databases">
        <title>A chromosome-level genome assembly of the Chinese tupelo Nyssa sinensis.</title>
        <authorList>
            <person name="Yang X."/>
            <person name="Kang M."/>
            <person name="Yang Y."/>
            <person name="Xiong H."/>
            <person name="Wang M."/>
            <person name="Zhang Z."/>
            <person name="Wang Z."/>
            <person name="Wu H."/>
            <person name="Ma T."/>
            <person name="Liu J."/>
            <person name="Xi Z."/>
        </authorList>
    </citation>
    <scope>NUCLEOTIDE SEQUENCE [LARGE SCALE GENOMIC DNA]</scope>
    <source>
        <strain evidence="8">J267</strain>
        <tissue evidence="8">Leaf</tissue>
    </source>
</reference>
<keyword evidence="2" id="KW-0964">Secreted</keyword>
<evidence type="ECO:0000256" key="4">
    <source>
        <dbReference type="ARBA" id="ARBA00022670"/>
    </source>
</evidence>
<dbReference type="SUPFAM" id="SSF53474">
    <property type="entry name" value="alpha/beta-Hydrolases"/>
    <property type="match status" value="3"/>
</dbReference>
<dbReference type="EMBL" id="CM018033">
    <property type="protein sequence ID" value="KAA8545753.1"/>
    <property type="molecule type" value="Genomic_DNA"/>
</dbReference>
<dbReference type="PANTHER" id="PTHR11802">
    <property type="entry name" value="SERINE PROTEASE FAMILY S10 SERINE CARBOXYPEPTIDASE"/>
    <property type="match status" value="1"/>
</dbReference>
<dbReference type="GO" id="GO:0004185">
    <property type="term" value="F:serine-type carboxypeptidase activity"/>
    <property type="evidence" value="ECO:0007669"/>
    <property type="project" value="InterPro"/>
</dbReference>
<evidence type="ECO:0000256" key="7">
    <source>
        <dbReference type="ARBA" id="ARBA00023180"/>
    </source>
</evidence>
<protein>
    <recommendedName>
        <fullName evidence="10">Serine carboxypeptidase-like 18</fullName>
    </recommendedName>
</protein>
<dbReference type="InterPro" id="IPR033124">
    <property type="entry name" value="Ser_caboxypep_his_AS"/>
</dbReference>
<evidence type="ECO:0000256" key="2">
    <source>
        <dbReference type="ARBA" id="ARBA00022525"/>
    </source>
</evidence>
<keyword evidence="5" id="KW-0732">Signal</keyword>
<dbReference type="PRINTS" id="PR00724">
    <property type="entry name" value="CRBOXYPTASEC"/>
</dbReference>
<dbReference type="InterPro" id="IPR001563">
    <property type="entry name" value="Peptidase_S10"/>
</dbReference>
<dbReference type="OrthoDB" id="443318at2759"/>
<accession>A0A5J5BRM0</accession>
<keyword evidence="7" id="KW-0325">Glycoprotein</keyword>
<evidence type="ECO:0000313" key="8">
    <source>
        <dbReference type="EMBL" id="KAA8545753.1"/>
    </source>
</evidence>
<keyword evidence="6" id="KW-0378">Hydrolase</keyword>
<sequence length="1044" mass="118212">MASLTKAYVQNRLWNWCWLPKSSMDSTVLVVILLLVFSCVVMSQSIVKTLPGYSGDLPFKLETGYVSVGELEDVQLFYYFIESEGSPKEDPLLLWITGGPGCSSFCGLVYEIGPLNFNTEDFDGNLPTFVLNPYSWTKIASIIFLDAPVGTGFSYANNWESNIVDDTISTAQIYEFFKKWLMNHPKFMSNAVYVGGDSYSGIVVPIIVQEIYKGNTVGHKPFIRLKGYMLGNPVTNQHDDENARVEYAHRMALLSDELYETTKRNCHGEYVNVDPNNAQCLTDLENVTECLQKVNPPQILEPICTFLSPNSTIKRDRRFLKENPTDFLLTSPQYPKLWCRSYNNVLSYIWANDGSVQKALHVREGAKKEWVRCNNSMSYTENVFTSIDYHKNLTNTNYRALIYSGDHDMLVPYLSTHAWIKSLNLSIDDYWKPWFVDGQVSGYSMQYTHKGYKLTFATVKGGGHTAPEYRPKECFAMAYRWYVRVGELEDVQLFYYFIESEGSPKEDPLLLWITGGPGCSSFSGLVYEIGPLNFNTEDFDGNLPTLVLNPYSWTKMASIIFLDAPVGTGFSYANNWESNIVDDTISTAQTYEFFRKWLMNHPKFMSNAVYVGGDSYSGIVVPIIVQEIYKGNAVGRKPFIRLKGYMLGNPVTNQHDDENARVEYAHRMALLSDELYETTKRNCHGEYVNVDPNNARCLKDLENVTEGMATSAPPRAVNSPQVKCLFASAKFLWLHVLLLVVFFHIAASRSVIETLPGFSGTLPFKLEAGYVSVGERDDVQLFYYFIESEKNPVKDPLVLWLTGGPGCSAFSGLVYEIGPLLFDIPAFNGSLPSFQLNPYSWTKLANIIFLDAPVGSGFSYATTSEGYHTSDTKSAKDTYKFLRRWLVDHPKFIKNPLYIAGDSYSGKFVPMIVSEITNGNDARHLPLTSLQGYFLGNPVTDLHKDKNSRVPYAHHMALVSDEYYEGDWCRADESIQECFFDLLQLHNLLSQSAKSSCKGEYISPDPNNAQCINYLQLIKQCIEKLYHPHILEPKCQFAPPNQMN</sequence>
<dbReference type="GO" id="GO:0016752">
    <property type="term" value="F:sinapoyltransferase activity"/>
    <property type="evidence" value="ECO:0007669"/>
    <property type="project" value="UniProtKB-ARBA"/>
</dbReference>
<evidence type="ECO:0000256" key="5">
    <source>
        <dbReference type="ARBA" id="ARBA00022729"/>
    </source>
</evidence>
<keyword evidence="4" id="KW-0645">Protease</keyword>
<dbReference type="PANTHER" id="PTHR11802:SF224">
    <property type="entry name" value="SERINE CARBOXYPEPTIDASE-LIKE 7 ISOFORM X1"/>
    <property type="match status" value="1"/>
</dbReference>
<organism evidence="8 9">
    <name type="scientific">Nyssa sinensis</name>
    <dbReference type="NCBI Taxonomy" id="561372"/>
    <lineage>
        <taxon>Eukaryota</taxon>
        <taxon>Viridiplantae</taxon>
        <taxon>Streptophyta</taxon>
        <taxon>Embryophyta</taxon>
        <taxon>Tracheophyta</taxon>
        <taxon>Spermatophyta</taxon>
        <taxon>Magnoliopsida</taxon>
        <taxon>eudicotyledons</taxon>
        <taxon>Gunneridae</taxon>
        <taxon>Pentapetalae</taxon>
        <taxon>asterids</taxon>
        <taxon>Cornales</taxon>
        <taxon>Nyssaceae</taxon>
        <taxon>Nyssa</taxon>
    </lineage>
</organism>
<name>A0A5J5BRM0_9ASTE</name>
<dbReference type="InterPro" id="IPR029058">
    <property type="entry name" value="AB_hydrolase_fold"/>
</dbReference>
<dbReference type="PROSITE" id="PS00560">
    <property type="entry name" value="CARBOXYPEPT_SER_HIS"/>
    <property type="match status" value="1"/>
</dbReference>
<keyword evidence="9" id="KW-1185">Reference proteome</keyword>
<evidence type="ECO:0000256" key="6">
    <source>
        <dbReference type="ARBA" id="ARBA00022801"/>
    </source>
</evidence>
<dbReference type="FunFam" id="3.40.50.1820:FF:000072">
    <property type="entry name" value="Serine carboxypeptidase-like 19"/>
    <property type="match status" value="2"/>
</dbReference>
<keyword evidence="3" id="KW-0121">Carboxypeptidase</keyword>